<keyword evidence="14" id="KW-1133">Transmembrane helix</keyword>
<dbReference type="EMBL" id="BMGG01000003">
    <property type="protein sequence ID" value="GGC63078.1"/>
    <property type="molecule type" value="Genomic_DNA"/>
</dbReference>
<comment type="catalytic activity">
    <reaction evidence="1">
        <text>ATP + protein L-histidine = ADP + protein N-phospho-L-histidine.</text>
        <dbReference type="EC" id="2.7.13.3"/>
    </reaction>
</comment>
<keyword evidence="14" id="KW-0812">Transmembrane</keyword>
<dbReference type="NCBIfam" id="TIGR00229">
    <property type="entry name" value="sensory_box"/>
    <property type="match status" value="1"/>
</dbReference>
<keyword evidence="6" id="KW-0288">FMN</keyword>
<keyword evidence="17" id="KW-1185">Reference proteome</keyword>
<reference evidence="16" key="2">
    <citation type="submission" date="2020-09" db="EMBL/GenBank/DDBJ databases">
        <authorList>
            <person name="Sun Q."/>
            <person name="Zhou Y."/>
        </authorList>
    </citation>
    <scope>NUCLEOTIDE SEQUENCE</scope>
    <source>
        <strain evidence="16">CGMCC 1.12919</strain>
    </source>
</reference>
<dbReference type="EC" id="2.7.13.3" evidence="2"/>
<proteinExistence type="predicted"/>
<evidence type="ECO:0000256" key="1">
    <source>
        <dbReference type="ARBA" id="ARBA00000085"/>
    </source>
</evidence>
<keyword evidence="13" id="KW-0175">Coiled coil</keyword>
<dbReference type="InterPro" id="IPR035965">
    <property type="entry name" value="PAS-like_dom_sf"/>
</dbReference>
<keyword evidence="8" id="KW-0677">Repeat</keyword>
<keyword evidence="10 16" id="KW-0418">Kinase</keyword>
<evidence type="ECO:0000256" key="3">
    <source>
        <dbReference type="ARBA" id="ARBA00021740"/>
    </source>
</evidence>
<dbReference type="InterPro" id="IPR011102">
    <property type="entry name" value="Sig_transdc_His_kinase_HWE"/>
</dbReference>
<dbReference type="Pfam" id="PF08448">
    <property type="entry name" value="PAS_4"/>
    <property type="match status" value="1"/>
</dbReference>
<dbReference type="RefSeq" id="WP_188609186.1">
    <property type="nucleotide sequence ID" value="NZ_BMGG01000003.1"/>
</dbReference>
<evidence type="ECO:0000259" key="15">
    <source>
        <dbReference type="PROSITE" id="PS50113"/>
    </source>
</evidence>
<evidence type="ECO:0000256" key="14">
    <source>
        <dbReference type="SAM" id="Phobius"/>
    </source>
</evidence>
<evidence type="ECO:0000256" key="7">
    <source>
        <dbReference type="ARBA" id="ARBA00022679"/>
    </source>
</evidence>
<comment type="caution">
    <text evidence="16">The sequence shown here is derived from an EMBL/GenBank/DDBJ whole genome shotgun (WGS) entry which is preliminary data.</text>
</comment>
<keyword evidence="12" id="KW-0843">Virulence</keyword>
<protein>
    <recommendedName>
        <fullName evidence="3">Blue-light-activated histidine kinase</fullName>
        <ecNumber evidence="2">2.7.13.3</ecNumber>
    </recommendedName>
</protein>
<dbReference type="InterPro" id="IPR000014">
    <property type="entry name" value="PAS"/>
</dbReference>
<feature type="transmembrane region" description="Helical" evidence="14">
    <location>
        <begin position="79"/>
        <end position="100"/>
    </location>
</feature>
<accession>A0A916XCB5</accession>
<name>A0A916XCB5_9HYPH</name>
<keyword evidence="9" id="KW-0547">Nucleotide-binding</keyword>
<dbReference type="Gene3D" id="3.30.450.20">
    <property type="entry name" value="PAS domain"/>
    <property type="match status" value="1"/>
</dbReference>
<keyword evidence="5" id="KW-0285">Flavoprotein</keyword>
<feature type="transmembrane region" description="Helical" evidence="14">
    <location>
        <begin position="18"/>
        <end position="39"/>
    </location>
</feature>
<evidence type="ECO:0000256" key="8">
    <source>
        <dbReference type="ARBA" id="ARBA00022737"/>
    </source>
</evidence>
<evidence type="ECO:0000256" key="6">
    <source>
        <dbReference type="ARBA" id="ARBA00022643"/>
    </source>
</evidence>
<keyword evidence="14" id="KW-0472">Membrane</keyword>
<evidence type="ECO:0000256" key="5">
    <source>
        <dbReference type="ARBA" id="ARBA00022630"/>
    </source>
</evidence>
<feature type="coiled-coil region" evidence="13">
    <location>
        <begin position="126"/>
        <end position="160"/>
    </location>
</feature>
<evidence type="ECO:0000256" key="12">
    <source>
        <dbReference type="ARBA" id="ARBA00023026"/>
    </source>
</evidence>
<sequence>MSSGAAVAGSGLRVLDGLANGLIALACFVIVLAIVQIVRRRQDLVLPYRRVAWRVSAFLIVVGASSVIGMAQAAALGEAWLTVARFAVAVAGIGVLIAIWRMPNVIAAIPSHADIRRANARLIAEAEAHVRTLKELQTVRDELEMRVAERTRDLDEARYRYAFALRGSGVTLFMQDEALTYIWVSRPIFGLGLAEDEIVGKTDEDVIPESSRTRMLALKRSALQSGGTQTGEISIETAEGVRWWDIHVEPTFGDEGVRLYCAAVDITELKQGEQRLRFLMREVTHRSKNMLAVIQAMARQTAAGSGSLPEFLHRFGDRLQSLSASQDLLVQETGAGVPLAVLIRSQLGHAADLIGGQIRLDGPPVTLGGDAIQHLGLALHELATNAAKYGSLSTPDGRVNIDWSVEAATEGDRFRMSWREEGGPPVAPPSRRGFGQVVIERTVARTLAGEVELRYAPEGVHWTLDAPADNVLVQSEA</sequence>
<dbReference type="Gene3D" id="3.30.565.10">
    <property type="entry name" value="Histidine kinase-like ATPase, C-terminal domain"/>
    <property type="match status" value="1"/>
</dbReference>
<dbReference type="Proteomes" id="UP000637002">
    <property type="component" value="Unassembled WGS sequence"/>
</dbReference>
<dbReference type="PANTHER" id="PTHR41523">
    <property type="entry name" value="TWO-COMPONENT SYSTEM SENSOR PROTEIN"/>
    <property type="match status" value="1"/>
</dbReference>
<evidence type="ECO:0000313" key="17">
    <source>
        <dbReference type="Proteomes" id="UP000637002"/>
    </source>
</evidence>
<evidence type="ECO:0000256" key="9">
    <source>
        <dbReference type="ARBA" id="ARBA00022741"/>
    </source>
</evidence>
<keyword evidence="7" id="KW-0808">Transferase</keyword>
<gene>
    <name evidence="16" type="ORF">GCM10010994_22100</name>
</gene>
<dbReference type="GO" id="GO:0004673">
    <property type="term" value="F:protein histidine kinase activity"/>
    <property type="evidence" value="ECO:0007669"/>
    <property type="project" value="UniProtKB-EC"/>
</dbReference>
<evidence type="ECO:0000256" key="10">
    <source>
        <dbReference type="ARBA" id="ARBA00022777"/>
    </source>
</evidence>
<organism evidence="16 17">
    <name type="scientific">Chelatococcus reniformis</name>
    <dbReference type="NCBI Taxonomy" id="1494448"/>
    <lineage>
        <taxon>Bacteria</taxon>
        <taxon>Pseudomonadati</taxon>
        <taxon>Pseudomonadota</taxon>
        <taxon>Alphaproteobacteria</taxon>
        <taxon>Hyphomicrobiales</taxon>
        <taxon>Chelatococcaceae</taxon>
        <taxon>Chelatococcus</taxon>
    </lineage>
</organism>
<dbReference type="CDD" id="cd00130">
    <property type="entry name" value="PAS"/>
    <property type="match status" value="1"/>
</dbReference>
<dbReference type="SMART" id="SM00911">
    <property type="entry name" value="HWE_HK"/>
    <property type="match status" value="1"/>
</dbReference>
<feature type="domain" description="PAC" evidence="15">
    <location>
        <begin position="229"/>
        <end position="278"/>
    </location>
</feature>
<feature type="transmembrane region" description="Helical" evidence="14">
    <location>
        <begin position="51"/>
        <end position="73"/>
    </location>
</feature>
<evidence type="ECO:0000256" key="11">
    <source>
        <dbReference type="ARBA" id="ARBA00022840"/>
    </source>
</evidence>
<dbReference type="GO" id="GO:0005524">
    <property type="term" value="F:ATP binding"/>
    <property type="evidence" value="ECO:0007669"/>
    <property type="project" value="UniProtKB-KW"/>
</dbReference>
<dbReference type="Pfam" id="PF07536">
    <property type="entry name" value="HWE_HK"/>
    <property type="match status" value="1"/>
</dbReference>
<keyword evidence="4" id="KW-0597">Phosphoprotein</keyword>
<keyword evidence="11" id="KW-0067">ATP-binding</keyword>
<dbReference type="InterPro" id="IPR036890">
    <property type="entry name" value="HATPase_C_sf"/>
</dbReference>
<dbReference type="InterPro" id="IPR000700">
    <property type="entry name" value="PAS-assoc_C"/>
</dbReference>
<dbReference type="InterPro" id="IPR013656">
    <property type="entry name" value="PAS_4"/>
</dbReference>
<evidence type="ECO:0000313" key="16">
    <source>
        <dbReference type="EMBL" id="GGC63078.1"/>
    </source>
</evidence>
<dbReference type="AlphaFoldDB" id="A0A916XCB5"/>
<evidence type="ECO:0000256" key="2">
    <source>
        <dbReference type="ARBA" id="ARBA00012438"/>
    </source>
</evidence>
<dbReference type="PROSITE" id="PS50113">
    <property type="entry name" value="PAC"/>
    <property type="match status" value="1"/>
</dbReference>
<evidence type="ECO:0000256" key="13">
    <source>
        <dbReference type="SAM" id="Coils"/>
    </source>
</evidence>
<reference evidence="16" key="1">
    <citation type="journal article" date="2014" name="Int. J. Syst. Evol. Microbiol.">
        <title>Complete genome sequence of Corynebacterium casei LMG S-19264T (=DSM 44701T), isolated from a smear-ripened cheese.</title>
        <authorList>
            <consortium name="US DOE Joint Genome Institute (JGI-PGF)"/>
            <person name="Walter F."/>
            <person name="Albersmeier A."/>
            <person name="Kalinowski J."/>
            <person name="Ruckert C."/>
        </authorList>
    </citation>
    <scope>NUCLEOTIDE SEQUENCE</scope>
    <source>
        <strain evidence="16">CGMCC 1.12919</strain>
    </source>
</reference>
<dbReference type="SUPFAM" id="SSF55785">
    <property type="entry name" value="PYP-like sensor domain (PAS domain)"/>
    <property type="match status" value="1"/>
</dbReference>
<dbReference type="PANTHER" id="PTHR41523:SF7">
    <property type="entry name" value="HISTIDINE KINASE"/>
    <property type="match status" value="1"/>
</dbReference>
<evidence type="ECO:0000256" key="4">
    <source>
        <dbReference type="ARBA" id="ARBA00022553"/>
    </source>
</evidence>